<name>A0A843UDB4_COLES</name>
<dbReference type="EMBL" id="NMUH01000441">
    <property type="protein sequence ID" value="MQL79223.1"/>
    <property type="molecule type" value="Genomic_DNA"/>
</dbReference>
<gene>
    <name evidence="1" type="ORF">Taro_011652</name>
</gene>
<proteinExistence type="predicted"/>
<evidence type="ECO:0000313" key="2">
    <source>
        <dbReference type="Proteomes" id="UP000652761"/>
    </source>
</evidence>
<dbReference type="Proteomes" id="UP000652761">
    <property type="component" value="Unassembled WGS sequence"/>
</dbReference>
<evidence type="ECO:0000313" key="1">
    <source>
        <dbReference type="EMBL" id="MQL79223.1"/>
    </source>
</evidence>
<protein>
    <submittedName>
        <fullName evidence="1">Uncharacterized protein</fullName>
    </submittedName>
</protein>
<keyword evidence="2" id="KW-1185">Reference proteome</keyword>
<organism evidence="1 2">
    <name type="scientific">Colocasia esculenta</name>
    <name type="common">Wild taro</name>
    <name type="synonym">Arum esculentum</name>
    <dbReference type="NCBI Taxonomy" id="4460"/>
    <lineage>
        <taxon>Eukaryota</taxon>
        <taxon>Viridiplantae</taxon>
        <taxon>Streptophyta</taxon>
        <taxon>Embryophyta</taxon>
        <taxon>Tracheophyta</taxon>
        <taxon>Spermatophyta</taxon>
        <taxon>Magnoliopsida</taxon>
        <taxon>Liliopsida</taxon>
        <taxon>Araceae</taxon>
        <taxon>Aroideae</taxon>
        <taxon>Colocasieae</taxon>
        <taxon>Colocasia</taxon>
    </lineage>
</organism>
<reference evidence="1" key="1">
    <citation type="submission" date="2017-07" db="EMBL/GenBank/DDBJ databases">
        <title>Taro Niue Genome Assembly and Annotation.</title>
        <authorList>
            <person name="Atibalentja N."/>
            <person name="Keating K."/>
            <person name="Fields C.J."/>
        </authorList>
    </citation>
    <scope>NUCLEOTIDE SEQUENCE</scope>
    <source>
        <strain evidence="1">Niue_2</strain>
        <tissue evidence="1">Leaf</tissue>
    </source>
</reference>
<sequence length="59" mass="6395">MPLVIPSRLGITPDHLTRVHGTAKGAVVTSTRLPAPDLVLCNREFDDDHTQEDGTEDDA</sequence>
<comment type="caution">
    <text evidence="1">The sequence shown here is derived from an EMBL/GenBank/DDBJ whole genome shotgun (WGS) entry which is preliminary data.</text>
</comment>
<dbReference type="AlphaFoldDB" id="A0A843UDB4"/>
<accession>A0A843UDB4</accession>